<reference evidence="1 2" key="1">
    <citation type="submission" date="2024-07" db="EMBL/GenBank/DDBJ databases">
        <title>Section-level genome sequencing and comparative genomics of Aspergillus sections Usti and Cavernicolus.</title>
        <authorList>
            <consortium name="Lawrence Berkeley National Laboratory"/>
            <person name="Nybo J.L."/>
            <person name="Vesth T.C."/>
            <person name="Theobald S."/>
            <person name="Frisvad J.C."/>
            <person name="Larsen T.O."/>
            <person name="Kjaerboelling I."/>
            <person name="Rothschild-Mancinelli K."/>
            <person name="Lyhne E.K."/>
            <person name="Kogle M.E."/>
            <person name="Barry K."/>
            <person name="Clum A."/>
            <person name="Na H."/>
            <person name="Ledsgaard L."/>
            <person name="Lin J."/>
            <person name="Lipzen A."/>
            <person name="Kuo A."/>
            <person name="Riley R."/>
            <person name="Mondo S."/>
            <person name="LaButti K."/>
            <person name="Haridas S."/>
            <person name="Pangalinan J."/>
            <person name="Salamov A.A."/>
            <person name="Simmons B.A."/>
            <person name="Magnuson J.K."/>
            <person name="Chen J."/>
            <person name="Drula E."/>
            <person name="Henrissat B."/>
            <person name="Wiebenga A."/>
            <person name="Lubbers R.J."/>
            <person name="Gomes A.C."/>
            <person name="Macurrencykelacurrency M.R."/>
            <person name="Stajich J."/>
            <person name="Grigoriev I.V."/>
            <person name="Mortensen U.H."/>
            <person name="De vries R.P."/>
            <person name="Baker S.E."/>
            <person name="Andersen M.R."/>
        </authorList>
    </citation>
    <scope>NUCLEOTIDE SEQUENCE [LARGE SCALE GENOMIC DNA]</scope>
    <source>
        <strain evidence="1 2">CBS 756.74</strain>
    </source>
</reference>
<sequence length="175" mass="19378">MVKVCDVFKRGLSPSIYDSIKPQRHRSALEELRGFDGSGVVAVRQFCQIPTAQYRISQVLLEDSSDGSQTMLQSPTPFAITPSRLSFRCLLSTCRSDILGPNPKPSPLCTLLAVSWSLSFRNMCMNQPRSDTSVPHGNQGTKVGSVPRIGHQLIAFSTTLWGPDLYSVSHHHFFL</sequence>
<dbReference type="GeneID" id="98151613"/>
<accession>A0ABR4L3D1</accession>
<organism evidence="1 2">
    <name type="scientific">Aspergillus pseudodeflectus</name>
    <dbReference type="NCBI Taxonomy" id="176178"/>
    <lineage>
        <taxon>Eukaryota</taxon>
        <taxon>Fungi</taxon>
        <taxon>Dikarya</taxon>
        <taxon>Ascomycota</taxon>
        <taxon>Pezizomycotina</taxon>
        <taxon>Eurotiomycetes</taxon>
        <taxon>Eurotiomycetidae</taxon>
        <taxon>Eurotiales</taxon>
        <taxon>Aspergillaceae</taxon>
        <taxon>Aspergillus</taxon>
        <taxon>Aspergillus subgen. Nidulantes</taxon>
    </lineage>
</organism>
<dbReference type="Proteomes" id="UP001610444">
    <property type="component" value="Unassembled WGS sequence"/>
</dbReference>
<keyword evidence="2" id="KW-1185">Reference proteome</keyword>
<dbReference type="RefSeq" id="XP_070903638.1">
    <property type="nucleotide sequence ID" value="XM_071036449.1"/>
</dbReference>
<dbReference type="EMBL" id="JBFXLR010000004">
    <property type="protein sequence ID" value="KAL2858674.1"/>
    <property type="molecule type" value="Genomic_DNA"/>
</dbReference>
<evidence type="ECO:0000313" key="1">
    <source>
        <dbReference type="EMBL" id="KAL2858674.1"/>
    </source>
</evidence>
<comment type="caution">
    <text evidence="1">The sequence shown here is derived from an EMBL/GenBank/DDBJ whole genome shotgun (WGS) entry which is preliminary data.</text>
</comment>
<proteinExistence type="predicted"/>
<gene>
    <name evidence="1" type="ORF">BJX68DRAFT_140037</name>
</gene>
<evidence type="ECO:0000313" key="2">
    <source>
        <dbReference type="Proteomes" id="UP001610444"/>
    </source>
</evidence>
<protein>
    <submittedName>
        <fullName evidence="1">Uncharacterized protein</fullName>
    </submittedName>
</protein>
<name>A0ABR4L3D1_9EURO</name>